<proteinExistence type="predicted"/>
<sequence>MSKELIRAVVEARSETSRLKAHRDESLREWEDAHSGLMEDLKEAGETLTKAEEALREAALEEYEVTKNKKPFPGVKIQAPEKPMYEAGKAFEWAVEHKQAIIPASLNVGEFEAIVDAMKVKPDFVT</sequence>
<accession>A0A0F9JSG0</accession>
<name>A0A0F9JSG0_9ZZZZ</name>
<reference evidence="1" key="1">
    <citation type="journal article" date="2015" name="Nature">
        <title>Complex archaea that bridge the gap between prokaryotes and eukaryotes.</title>
        <authorList>
            <person name="Spang A."/>
            <person name="Saw J.H."/>
            <person name="Jorgensen S.L."/>
            <person name="Zaremba-Niedzwiedzka K."/>
            <person name="Martijn J."/>
            <person name="Lind A.E."/>
            <person name="van Eijk R."/>
            <person name="Schleper C."/>
            <person name="Guy L."/>
            <person name="Ettema T.J."/>
        </authorList>
    </citation>
    <scope>NUCLEOTIDE SEQUENCE</scope>
</reference>
<dbReference type="AlphaFoldDB" id="A0A0F9JSG0"/>
<dbReference type="EMBL" id="LAZR01010734">
    <property type="protein sequence ID" value="KKM65376.1"/>
    <property type="molecule type" value="Genomic_DNA"/>
</dbReference>
<evidence type="ECO:0000313" key="1">
    <source>
        <dbReference type="EMBL" id="KKM65376.1"/>
    </source>
</evidence>
<gene>
    <name evidence="1" type="ORF">LCGC14_1491760</name>
</gene>
<comment type="caution">
    <text evidence="1">The sequence shown here is derived from an EMBL/GenBank/DDBJ whole genome shotgun (WGS) entry which is preliminary data.</text>
</comment>
<protein>
    <submittedName>
        <fullName evidence="1">Uncharacterized protein</fullName>
    </submittedName>
</protein>
<feature type="non-terminal residue" evidence="1">
    <location>
        <position position="126"/>
    </location>
</feature>
<organism evidence="1">
    <name type="scientific">marine sediment metagenome</name>
    <dbReference type="NCBI Taxonomy" id="412755"/>
    <lineage>
        <taxon>unclassified sequences</taxon>
        <taxon>metagenomes</taxon>
        <taxon>ecological metagenomes</taxon>
    </lineage>
</organism>